<evidence type="ECO:0000256" key="6">
    <source>
        <dbReference type="RuleBase" id="RU362125"/>
    </source>
</evidence>
<dbReference type="InterPro" id="IPR009100">
    <property type="entry name" value="AcylCoA_DH/oxidase_NM_dom_sf"/>
</dbReference>
<dbReference type="FunFam" id="1.10.540.10:FF:000026">
    <property type="entry name" value="Acyl-CoA dehydrogenase medium chain"/>
    <property type="match status" value="1"/>
</dbReference>
<gene>
    <name evidence="10" type="ORF">I6N98_13310</name>
</gene>
<dbReference type="Gene3D" id="1.20.140.10">
    <property type="entry name" value="Butyryl-CoA Dehydrogenase, subunit A, domain 3"/>
    <property type="match status" value="1"/>
</dbReference>
<dbReference type="FunFam" id="1.20.140.10:FF:000001">
    <property type="entry name" value="Acyl-CoA dehydrogenase"/>
    <property type="match status" value="1"/>
</dbReference>
<comment type="cofactor">
    <cofactor evidence="1 6">
        <name>FAD</name>
        <dbReference type="ChEBI" id="CHEBI:57692"/>
    </cofactor>
</comment>
<dbReference type="InterPro" id="IPR009075">
    <property type="entry name" value="AcylCo_DH/oxidase_C"/>
</dbReference>
<dbReference type="InterPro" id="IPR006089">
    <property type="entry name" value="Acyl-CoA_DH_CS"/>
</dbReference>
<evidence type="ECO:0000259" key="8">
    <source>
        <dbReference type="Pfam" id="PF02770"/>
    </source>
</evidence>
<evidence type="ECO:0000313" key="11">
    <source>
        <dbReference type="Proteomes" id="UP000596063"/>
    </source>
</evidence>
<evidence type="ECO:0000313" key="10">
    <source>
        <dbReference type="EMBL" id="QQD17338.1"/>
    </source>
</evidence>
<name>A0A7T4QYW3_9GAMM</name>
<evidence type="ECO:0000256" key="3">
    <source>
        <dbReference type="ARBA" id="ARBA00022630"/>
    </source>
</evidence>
<dbReference type="InterPro" id="IPR006091">
    <property type="entry name" value="Acyl-CoA_Oxase/DH_mid-dom"/>
</dbReference>
<dbReference type="PANTHER" id="PTHR43884:SF12">
    <property type="entry name" value="ISOVALERYL-COA DEHYDROGENASE, MITOCHONDRIAL-RELATED"/>
    <property type="match status" value="1"/>
</dbReference>
<dbReference type="InterPro" id="IPR036250">
    <property type="entry name" value="AcylCo_DH-like_C"/>
</dbReference>
<dbReference type="InterPro" id="IPR037069">
    <property type="entry name" value="AcylCoA_DH/ox_N_sf"/>
</dbReference>
<accession>A0A7T4QYW3</accession>
<keyword evidence="4 6" id="KW-0274">FAD</keyword>
<feature type="domain" description="Acyl-CoA dehydrogenase/oxidase N-terminal" evidence="9">
    <location>
        <begin position="15"/>
        <end position="126"/>
    </location>
</feature>
<reference evidence="10 11" key="1">
    <citation type="submission" date="2020-12" db="EMBL/GenBank/DDBJ databases">
        <authorList>
            <person name="Shan Y."/>
        </authorList>
    </citation>
    <scope>NUCLEOTIDE SEQUENCE [LARGE SCALE GENOMIC DNA]</scope>
    <source>
        <strain evidence="11">csc3.9</strain>
    </source>
</reference>
<feature type="domain" description="Acyl-CoA oxidase/dehydrogenase middle" evidence="8">
    <location>
        <begin position="130"/>
        <end position="226"/>
    </location>
</feature>
<evidence type="ECO:0000256" key="2">
    <source>
        <dbReference type="ARBA" id="ARBA00009347"/>
    </source>
</evidence>
<proteinExistence type="inferred from homology"/>
<keyword evidence="3 6" id="KW-0285">Flavoprotein</keyword>
<organism evidence="10 11">
    <name type="scientific">Spongiibacter nanhainus</name>
    <dbReference type="NCBI Taxonomy" id="2794344"/>
    <lineage>
        <taxon>Bacteria</taxon>
        <taxon>Pseudomonadati</taxon>
        <taxon>Pseudomonadota</taxon>
        <taxon>Gammaproteobacteria</taxon>
        <taxon>Cellvibrionales</taxon>
        <taxon>Spongiibacteraceae</taxon>
        <taxon>Spongiibacter</taxon>
    </lineage>
</organism>
<sequence>MKALDVRPPAAMQEEEINLFTDACSRFFERHVTPEVAEKWRQQHHCDRDIWQKAGEAGLLCTMMPEEYGGSGGDFRHEAVIIEQLFRHDANGMGITLQNAILAPYILMHGTEEQKQRWLPGLASGELIGAIAMTEPGAGSDLAGVRTTAKKDGDSYVVNGQKTFISNGSQANLICVVTKTDTGAGNKGVSLMMVETDKAEGFRRGRILDKVGCEAADTSELFFEDVRVPTENLLGGVEGKGFGQLMAELPKERLIIALQSIYAIDEALACTIEYTKDRKLFGQTVMDFQNTQFKLADCKTLGTVTAVFVFHCLDLLLQGKLDNNMSAMAKLYASEAQGKIIDECLQLFGGYGYINEYPIARLYRDARGQRLWGGTSEIMKVLIARSL</sequence>
<dbReference type="Proteomes" id="UP000596063">
    <property type="component" value="Chromosome"/>
</dbReference>
<evidence type="ECO:0000256" key="1">
    <source>
        <dbReference type="ARBA" id="ARBA00001974"/>
    </source>
</evidence>
<dbReference type="KEGG" id="snan:I6N98_13310"/>
<dbReference type="Gene3D" id="1.10.540.10">
    <property type="entry name" value="Acyl-CoA dehydrogenase/oxidase, N-terminal domain"/>
    <property type="match status" value="1"/>
</dbReference>
<dbReference type="PROSITE" id="PS00072">
    <property type="entry name" value="ACYL_COA_DH_1"/>
    <property type="match status" value="1"/>
</dbReference>
<dbReference type="FunFam" id="2.40.110.10:FF:000002">
    <property type="entry name" value="Acyl-CoA dehydrogenase fadE12"/>
    <property type="match status" value="1"/>
</dbReference>
<dbReference type="PANTHER" id="PTHR43884">
    <property type="entry name" value="ACYL-COA DEHYDROGENASE"/>
    <property type="match status" value="1"/>
</dbReference>
<evidence type="ECO:0000256" key="5">
    <source>
        <dbReference type="ARBA" id="ARBA00023002"/>
    </source>
</evidence>
<dbReference type="EMBL" id="CP066167">
    <property type="protein sequence ID" value="QQD17338.1"/>
    <property type="molecule type" value="Genomic_DNA"/>
</dbReference>
<dbReference type="InterPro" id="IPR046373">
    <property type="entry name" value="Acyl-CoA_Oxase/DH_mid-dom_sf"/>
</dbReference>
<dbReference type="SUPFAM" id="SSF56645">
    <property type="entry name" value="Acyl-CoA dehydrogenase NM domain-like"/>
    <property type="match status" value="1"/>
</dbReference>
<dbReference type="Pfam" id="PF02770">
    <property type="entry name" value="Acyl-CoA_dh_M"/>
    <property type="match status" value="1"/>
</dbReference>
<dbReference type="PROSITE" id="PS00073">
    <property type="entry name" value="ACYL_COA_DH_2"/>
    <property type="match status" value="1"/>
</dbReference>
<dbReference type="Pfam" id="PF00441">
    <property type="entry name" value="Acyl-CoA_dh_1"/>
    <property type="match status" value="1"/>
</dbReference>
<keyword evidence="11" id="KW-1185">Reference proteome</keyword>
<dbReference type="RefSeq" id="WP_198568840.1">
    <property type="nucleotide sequence ID" value="NZ_CP066167.1"/>
</dbReference>
<dbReference type="Gene3D" id="2.40.110.10">
    <property type="entry name" value="Butyryl-CoA Dehydrogenase, subunit A, domain 2"/>
    <property type="match status" value="1"/>
</dbReference>
<dbReference type="AlphaFoldDB" id="A0A7T4QYW3"/>
<feature type="domain" description="Acyl-CoA dehydrogenase/oxidase C-terminal" evidence="7">
    <location>
        <begin position="239"/>
        <end position="387"/>
    </location>
</feature>
<comment type="similarity">
    <text evidence="2 6">Belongs to the acyl-CoA dehydrogenase family.</text>
</comment>
<dbReference type="SUPFAM" id="SSF47203">
    <property type="entry name" value="Acyl-CoA dehydrogenase C-terminal domain-like"/>
    <property type="match status" value="1"/>
</dbReference>
<evidence type="ECO:0000259" key="9">
    <source>
        <dbReference type="Pfam" id="PF02771"/>
    </source>
</evidence>
<evidence type="ECO:0000256" key="4">
    <source>
        <dbReference type="ARBA" id="ARBA00022827"/>
    </source>
</evidence>
<protein>
    <submittedName>
        <fullName evidence="10">Acyl-CoA dehydrogenase family protein</fullName>
    </submittedName>
</protein>
<dbReference type="GO" id="GO:0050660">
    <property type="term" value="F:flavin adenine dinucleotide binding"/>
    <property type="evidence" value="ECO:0007669"/>
    <property type="project" value="InterPro"/>
</dbReference>
<keyword evidence="5 6" id="KW-0560">Oxidoreductase</keyword>
<dbReference type="InterPro" id="IPR013786">
    <property type="entry name" value="AcylCoA_DH/ox_N"/>
</dbReference>
<dbReference type="GO" id="GO:0003995">
    <property type="term" value="F:acyl-CoA dehydrogenase activity"/>
    <property type="evidence" value="ECO:0007669"/>
    <property type="project" value="InterPro"/>
</dbReference>
<dbReference type="Pfam" id="PF02771">
    <property type="entry name" value="Acyl-CoA_dh_N"/>
    <property type="match status" value="1"/>
</dbReference>
<evidence type="ECO:0000259" key="7">
    <source>
        <dbReference type="Pfam" id="PF00441"/>
    </source>
</evidence>